<keyword evidence="4" id="KW-1185">Reference proteome</keyword>
<accession>A0A923E7Q1</accession>
<gene>
    <name evidence="3" type="ORF">HGG79_09835</name>
</gene>
<evidence type="ECO:0000259" key="2">
    <source>
        <dbReference type="Pfam" id="PF13539"/>
    </source>
</evidence>
<evidence type="ECO:0000313" key="3">
    <source>
        <dbReference type="EMBL" id="MBC2398072.1"/>
    </source>
</evidence>
<evidence type="ECO:0000256" key="1">
    <source>
        <dbReference type="SAM" id="SignalP"/>
    </source>
</evidence>
<dbReference type="InterPro" id="IPR039561">
    <property type="entry name" value="Peptidase_M15C"/>
</dbReference>
<dbReference type="SUPFAM" id="SSF55166">
    <property type="entry name" value="Hedgehog/DD-peptidase"/>
    <property type="match status" value="1"/>
</dbReference>
<dbReference type="EMBL" id="JAAZWO010000010">
    <property type="protein sequence ID" value="MBC2398072.1"/>
    <property type="molecule type" value="Genomic_DNA"/>
</dbReference>
<protein>
    <submittedName>
        <fullName evidence="3">M15 family metallopeptidase</fullName>
    </submittedName>
</protein>
<name>A0A923E7Q1_CLOTT</name>
<comment type="caution">
    <text evidence="3">The sequence shown here is derived from an EMBL/GenBank/DDBJ whole genome shotgun (WGS) entry which is preliminary data.</text>
</comment>
<dbReference type="InterPro" id="IPR009045">
    <property type="entry name" value="Zn_M74/Hedgehog-like"/>
</dbReference>
<dbReference type="RefSeq" id="WP_035144540.1">
    <property type="nucleotide sequence ID" value="NZ_JAAZWO010000010.1"/>
</dbReference>
<evidence type="ECO:0000313" key="4">
    <source>
        <dbReference type="Proteomes" id="UP000563151"/>
    </source>
</evidence>
<feature type="chain" id="PRO_5039567178" evidence="1">
    <location>
        <begin position="22"/>
        <end position="306"/>
    </location>
</feature>
<sequence length="306" mass="35815">MKRIVSHIIVFFLLISPISLARAENTINRDNELYEINMKRDLLCLMMAYPEHITNIQYKDGSVYLVMKSGTKILYDDKRQKNFHEKLANPDLQDMMEEIYPLSPVTGLMDENFDPGRYRVYSLLKDVYGSSKGEIEKNLTGVNCGYKNYLFNSNNKAAESLKNVMEELIPLAGKNIHVQRCLYPTNGTYNYRVISGTNRLSPHAFGIAIDLARDKRDYWKWASREDGEKRLLDYSKKMVEIFEENNFVWGGKWGHFDILHFEYRPEIIIKAKYFTNKDNNDLWYEGAPLNDVSVKNYIEKINEVLK</sequence>
<feature type="signal peptide" evidence="1">
    <location>
        <begin position="1"/>
        <end position="21"/>
    </location>
</feature>
<dbReference type="Pfam" id="PF13539">
    <property type="entry name" value="Peptidase_M15_4"/>
    <property type="match status" value="1"/>
</dbReference>
<keyword evidence="1" id="KW-0732">Signal</keyword>
<proteinExistence type="predicted"/>
<feature type="domain" description="Peptidase M15C" evidence="2">
    <location>
        <begin position="196"/>
        <end position="263"/>
    </location>
</feature>
<dbReference type="Gene3D" id="3.30.1380.10">
    <property type="match status" value="1"/>
</dbReference>
<dbReference type="GO" id="GO:0008233">
    <property type="term" value="F:peptidase activity"/>
    <property type="evidence" value="ECO:0007669"/>
    <property type="project" value="InterPro"/>
</dbReference>
<organism evidence="3 4">
    <name type="scientific">Clostridium tetanomorphum</name>
    <dbReference type="NCBI Taxonomy" id="1553"/>
    <lineage>
        <taxon>Bacteria</taxon>
        <taxon>Bacillati</taxon>
        <taxon>Bacillota</taxon>
        <taxon>Clostridia</taxon>
        <taxon>Eubacteriales</taxon>
        <taxon>Clostridiaceae</taxon>
        <taxon>Clostridium</taxon>
    </lineage>
</organism>
<reference evidence="3 4" key="1">
    <citation type="submission" date="2020-04" db="EMBL/GenBank/DDBJ databases">
        <title>Genomic insights into acetone-butanol-ethanol (ABE) fermentation by sequencing solventogenic clostridia strains.</title>
        <authorList>
            <person name="Brown S."/>
        </authorList>
    </citation>
    <scope>NUCLEOTIDE SEQUENCE [LARGE SCALE GENOMIC DNA]</scope>
    <source>
        <strain evidence="3 4">DJ011</strain>
    </source>
</reference>
<dbReference type="Proteomes" id="UP000563151">
    <property type="component" value="Unassembled WGS sequence"/>
</dbReference>
<dbReference type="AlphaFoldDB" id="A0A923E7Q1"/>